<protein>
    <recommendedName>
        <fullName evidence="4">Secreted protein</fullName>
    </recommendedName>
</protein>
<gene>
    <name evidence="2" type="ORF">UT11_C0025G0001</name>
</gene>
<name>A0A0G0LEG7_9BACT</name>
<dbReference type="EMBL" id="LBVO01000025">
    <property type="protein sequence ID" value="KKQ89447.1"/>
    <property type="molecule type" value="Genomic_DNA"/>
</dbReference>
<proteinExistence type="predicted"/>
<evidence type="ECO:0000313" key="2">
    <source>
        <dbReference type="EMBL" id="KKQ89447.1"/>
    </source>
</evidence>
<feature type="non-terminal residue" evidence="2">
    <location>
        <position position="79"/>
    </location>
</feature>
<dbReference type="AlphaFoldDB" id="A0A0G0LEG7"/>
<evidence type="ECO:0000313" key="3">
    <source>
        <dbReference type="Proteomes" id="UP000033934"/>
    </source>
</evidence>
<keyword evidence="1" id="KW-0732">Signal</keyword>
<dbReference type="Proteomes" id="UP000033934">
    <property type="component" value="Unassembled WGS sequence"/>
</dbReference>
<evidence type="ECO:0008006" key="4">
    <source>
        <dbReference type="Google" id="ProtNLM"/>
    </source>
</evidence>
<comment type="caution">
    <text evidence="2">The sequence shown here is derived from an EMBL/GenBank/DDBJ whole genome shotgun (WGS) entry which is preliminary data.</text>
</comment>
<feature type="chain" id="PRO_5002533337" description="Secreted protein" evidence="1">
    <location>
        <begin position="27"/>
        <end position="79"/>
    </location>
</feature>
<reference evidence="2 3" key="1">
    <citation type="journal article" date="2015" name="Nature">
        <title>rRNA introns, odd ribosomes, and small enigmatic genomes across a large radiation of phyla.</title>
        <authorList>
            <person name="Brown C.T."/>
            <person name="Hug L.A."/>
            <person name="Thomas B.C."/>
            <person name="Sharon I."/>
            <person name="Castelle C.J."/>
            <person name="Singh A."/>
            <person name="Wilkins M.J."/>
            <person name="Williams K.H."/>
            <person name="Banfield J.F."/>
        </authorList>
    </citation>
    <scope>NUCLEOTIDE SEQUENCE [LARGE SCALE GENOMIC DNA]</scope>
</reference>
<organism evidence="2 3">
    <name type="scientific">Berkelbacteria bacterium GW2011_GWA2_38_9</name>
    <dbReference type="NCBI Taxonomy" id="1618334"/>
    <lineage>
        <taxon>Bacteria</taxon>
        <taxon>Candidatus Berkelbacteria</taxon>
    </lineage>
</organism>
<feature type="signal peptide" evidence="1">
    <location>
        <begin position="1"/>
        <end position="26"/>
    </location>
</feature>
<accession>A0A0G0LEG7</accession>
<evidence type="ECO:0000256" key="1">
    <source>
        <dbReference type="SAM" id="SignalP"/>
    </source>
</evidence>
<sequence>MSKSIKKAAKTSMLFLIFLSFFAAMATLAYLGIHSKTKAAATNCYWVGDTSPAVWNDATHWSSSAGGAGSTCDSGTVPG</sequence>